<accession>A0A364MRJ8</accession>
<dbReference type="InterPro" id="IPR050471">
    <property type="entry name" value="AB_hydrolase"/>
</dbReference>
<dbReference type="GO" id="GO:0005777">
    <property type="term" value="C:peroxisome"/>
    <property type="evidence" value="ECO:0007669"/>
    <property type="project" value="UniProtKB-SubCell"/>
</dbReference>
<dbReference type="PANTHER" id="PTHR43433:SF3">
    <property type="entry name" value="NON-HEME CHLOROPEROXIDASE"/>
    <property type="match status" value="1"/>
</dbReference>
<evidence type="ECO:0000259" key="5">
    <source>
        <dbReference type="Pfam" id="PF00561"/>
    </source>
</evidence>
<protein>
    <submittedName>
        <fullName evidence="6">Alpha/beta hydrolase protein</fullName>
    </submittedName>
</protein>
<name>A0A364MRJ8_STELY</name>
<dbReference type="STRING" id="183478.A0A364MRJ8"/>
<dbReference type="Proteomes" id="UP000249619">
    <property type="component" value="Unassembled WGS sequence"/>
</dbReference>
<organism evidence="6 7">
    <name type="scientific">Stemphylium lycopersici</name>
    <name type="common">Tomato gray leaf spot disease fungus</name>
    <name type="synonym">Thyrospora lycopersici</name>
    <dbReference type="NCBI Taxonomy" id="183478"/>
    <lineage>
        <taxon>Eukaryota</taxon>
        <taxon>Fungi</taxon>
        <taxon>Dikarya</taxon>
        <taxon>Ascomycota</taxon>
        <taxon>Pezizomycotina</taxon>
        <taxon>Dothideomycetes</taxon>
        <taxon>Pleosporomycetidae</taxon>
        <taxon>Pleosporales</taxon>
        <taxon>Pleosporineae</taxon>
        <taxon>Pleosporaceae</taxon>
        <taxon>Stemphylium</taxon>
    </lineage>
</organism>
<dbReference type="InterPro" id="IPR029058">
    <property type="entry name" value="AB_hydrolase_fold"/>
</dbReference>
<dbReference type="Pfam" id="PF00561">
    <property type="entry name" value="Abhydrolase_1"/>
    <property type="match status" value="1"/>
</dbReference>
<dbReference type="InterPro" id="IPR000073">
    <property type="entry name" value="AB_hydrolase_1"/>
</dbReference>
<keyword evidence="4" id="KW-0576">Peroxisome</keyword>
<dbReference type="GO" id="GO:0016787">
    <property type="term" value="F:hydrolase activity"/>
    <property type="evidence" value="ECO:0007669"/>
    <property type="project" value="UniProtKB-KW"/>
</dbReference>
<dbReference type="Gene3D" id="3.40.50.1820">
    <property type="entry name" value="alpha/beta hydrolase"/>
    <property type="match status" value="1"/>
</dbReference>
<evidence type="ECO:0000313" key="7">
    <source>
        <dbReference type="Proteomes" id="UP000249619"/>
    </source>
</evidence>
<reference evidence="7" key="1">
    <citation type="submission" date="2018-05" db="EMBL/GenBank/DDBJ databases">
        <title>Draft genome sequence of Stemphylium lycopersici strain CIDEFI 213.</title>
        <authorList>
            <person name="Medina R."/>
            <person name="Franco M.E.E."/>
            <person name="Lucentini C.G."/>
            <person name="Saparrat M.C.N."/>
            <person name="Balatti P.A."/>
        </authorList>
    </citation>
    <scope>NUCLEOTIDE SEQUENCE [LARGE SCALE GENOMIC DNA]</scope>
    <source>
        <strain evidence="7">CIDEFI 213</strain>
    </source>
</reference>
<comment type="subcellular location">
    <subcellularLocation>
        <location evidence="1">Peroxisome</location>
    </subcellularLocation>
</comment>
<evidence type="ECO:0000256" key="3">
    <source>
        <dbReference type="ARBA" id="ARBA00023026"/>
    </source>
</evidence>
<comment type="caution">
    <text evidence="6">The sequence shown here is derived from an EMBL/GenBank/DDBJ whole genome shotgun (WGS) entry which is preliminary data.</text>
</comment>
<evidence type="ECO:0000256" key="4">
    <source>
        <dbReference type="ARBA" id="ARBA00023140"/>
    </source>
</evidence>
<feature type="domain" description="AB hydrolase-1" evidence="5">
    <location>
        <begin position="24"/>
        <end position="267"/>
    </location>
</feature>
<keyword evidence="3" id="KW-0843">Virulence</keyword>
<dbReference type="SUPFAM" id="SSF53474">
    <property type="entry name" value="alpha/beta-Hydrolases"/>
    <property type="match status" value="1"/>
</dbReference>
<gene>
    <name evidence="6" type="ORF">DDE83_009113</name>
</gene>
<dbReference type="PRINTS" id="PR00111">
    <property type="entry name" value="ABHYDROLASE"/>
</dbReference>
<sequence length="287" mass="32058">MPYLTLKDGVSLFYKDWGNYTGQPVFFSHGWPLNSDNLELQMNFLADHGYRVIAHDRRGHGRSDQPWNGNDVDTWADDISELFKHLRLTGATLVGHSTGGGDLTRFAAKSKAHSKPGSYGSKKASWVKKLVLISAITPLLLQADWNPSGVPLDALNQQRDRMLKDRSQFFYDVPEGPFFGFNRPNATVSKGLIQSFYNQGMQASFKSAFDTIASWETDFRPDLQSLDIPVLVIHGDEDQIVPFGVGNQTINFLNNGRLKVYKGGPHALPNIEVNGINNDILSFLKET</sequence>
<evidence type="ECO:0000256" key="2">
    <source>
        <dbReference type="ARBA" id="ARBA00005668"/>
    </source>
</evidence>
<proteinExistence type="inferred from homology"/>
<comment type="similarity">
    <text evidence="2">Belongs to the AB hydrolase superfamily. AKT2 hydrolase family.</text>
</comment>
<dbReference type="AlphaFoldDB" id="A0A364MRJ8"/>
<keyword evidence="7" id="KW-1185">Reference proteome</keyword>
<keyword evidence="6" id="KW-0378">Hydrolase</keyword>
<evidence type="ECO:0000313" key="6">
    <source>
        <dbReference type="EMBL" id="RAR00391.1"/>
    </source>
</evidence>
<dbReference type="OrthoDB" id="408373at2759"/>
<dbReference type="PANTHER" id="PTHR43433">
    <property type="entry name" value="HYDROLASE, ALPHA/BETA FOLD FAMILY PROTEIN"/>
    <property type="match status" value="1"/>
</dbReference>
<dbReference type="EMBL" id="QGDH01000381">
    <property type="protein sequence ID" value="RAR00391.1"/>
    <property type="molecule type" value="Genomic_DNA"/>
</dbReference>
<evidence type="ECO:0000256" key="1">
    <source>
        <dbReference type="ARBA" id="ARBA00004275"/>
    </source>
</evidence>